<name>A0AB36BCT4_CLOIN</name>
<dbReference type="InterPro" id="IPR032179">
    <property type="entry name" value="Cry22Aa_Ig-like"/>
</dbReference>
<evidence type="ECO:0000313" key="4">
    <source>
        <dbReference type="EMBL" id="MZH58288.1"/>
    </source>
</evidence>
<feature type="region of interest" description="Disordered" evidence="1">
    <location>
        <begin position="73"/>
        <end position="116"/>
    </location>
</feature>
<keyword evidence="2" id="KW-0812">Transmembrane</keyword>
<feature type="compositionally biased region" description="Polar residues" evidence="1">
    <location>
        <begin position="102"/>
        <end position="116"/>
    </location>
</feature>
<dbReference type="SUPFAM" id="SSF49299">
    <property type="entry name" value="PKD domain"/>
    <property type="match status" value="1"/>
</dbReference>
<comment type="caution">
    <text evidence="4">The sequence shown here is derived from an EMBL/GenBank/DDBJ whole genome shotgun (WGS) entry which is preliminary data.</text>
</comment>
<evidence type="ECO:0000256" key="2">
    <source>
        <dbReference type="SAM" id="Phobius"/>
    </source>
</evidence>
<keyword evidence="2" id="KW-1133">Transmembrane helix</keyword>
<gene>
    <name evidence="4" type="ORF">GT664_21640</name>
</gene>
<accession>A0AB36BCT4</accession>
<feature type="domain" description="Pesticidal crystal protein Cry22Aa Ig-like" evidence="3">
    <location>
        <begin position="7"/>
        <end position="74"/>
    </location>
</feature>
<dbReference type="AlphaFoldDB" id="A0AB36BCT4"/>
<evidence type="ECO:0000259" key="3">
    <source>
        <dbReference type="Pfam" id="PF16403"/>
    </source>
</evidence>
<dbReference type="NCBIfam" id="TIGR01167">
    <property type="entry name" value="LPXTG_anchor"/>
    <property type="match status" value="1"/>
</dbReference>
<feature type="transmembrane region" description="Helical" evidence="2">
    <location>
        <begin position="119"/>
        <end position="139"/>
    </location>
</feature>
<dbReference type="Proteomes" id="UP000604383">
    <property type="component" value="Unassembled WGS sequence"/>
</dbReference>
<dbReference type="InterPro" id="IPR013783">
    <property type="entry name" value="Ig-like_fold"/>
</dbReference>
<dbReference type="EMBL" id="WWTN01000067">
    <property type="protein sequence ID" value="MZH58288.1"/>
    <property type="molecule type" value="Genomic_DNA"/>
</dbReference>
<evidence type="ECO:0000313" key="5">
    <source>
        <dbReference type="Proteomes" id="UP000604383"/>
    </source>
</evidence>
<sequence length="146" mass="15805">MPTINASDKILTVGDEFVPLKDVTASDKEDGDITRKVEVLSNDVDVLRAGTYTVTYRVTDSKGASSTKTITVTVKGKDTQKPTIDDNKKPSITDTDKKPASTDKQTTSNSPKTGDSTNMTTWLALMFVSLGLLAGVFTVRKSRKSR</sequence>
<dbReference type="CDD" id="cd00146">
    <property type="entry name" value="PKD"/>
    <property type="match status" value="1"/>
</dbReference>
<dbReference type="Pfam" id="PF16403">
    <property type="entry name" value="Bact_surface_Ig-like"/>
    <property type="match status" value="1"/>
</dbReference>
<feature type="compositionally biased region" description="Basic and acidic residues" evidence="1">
    <location>
        <begin position="75"/>
        <end position="101"/>
    </location>
</feature>
<organism evidence="4 5">
    <name type="scientific">Clostridium innocuum</name>
    <dbReference type="NCBI Taxonomy" id="1522"/>
    <lineage>
        <taxon>Bacteria</taxon>
        <taxon>Bacillati</taxon>
        <taxon>Bacillota</taxon>
        <taxon>Clostridia</taxon>
        <taxon>Eubacteriales</taxon>
        <taxon>Clostridiaceae</taxon>
        <taxon>Clostridium</taxon>
    </lineage>
</organism>
<protein>
    <submittedName>
        <fullName evidence="4">DUF5011 domain-containing protein</fullName>
    </submittedName>
</protein>
<reference evidence="4" key="1">
    <citation type="journal article" date="2019" name="Nat. Med.">
        <title>A library of human gut bacterial isolates paired with longitudinal multiomics data enables mechanistic microbiome research.</title>
        <authorList>
            <person name="Poyet M."/>
            <person name="Groussin M."/>
            <person name="Gibbons S.M."/>
            <person name="Avila-Pacheco J."/>
            <person name="Jiang X."/>
            <person name="Kearney S.M."/>
            <person name="Perrotta A.R."/>
            <person name="Berdy B."/>
            <person name="Zhao S."/>
            <person name="Lieberman T.D."/>
            <person name="Swanson P.K."/>
            <person name="Smith M."/>
            <person name="Roesemann S."/>
            <person name="Alexander J.E."/>
            <person name="Rich S.A."/>
            <person name="Livny J."/>
            <person name="Vlamakis H."/>
            <person name="Clish C."/>
            <person name="Bullock K."/>
            <person name="Deik A."/>
            <person name="Scott J."/>
            <person name="Pierce K.A."/>
            <person name="Xavier R.J."/>
            <person name="Alm E.J."/>
        </authorList>
    </citation>
    <scope>NUCLEOTIDE SEQUENCE</scope>
    <source>
        <strain evidence="4">BIOML-A12</strain>
    </source>
</reference>
<keyword evidence="2" id="KW-0472">Membrane</keyword>
<dbReference type="InterPro" id="IPR035986">
    <property type="entry name" value="PKD_dom_sf"/>
</dbReference>
<evidence type="ECO:0000256" key="1">
    <source>
        <dbReference type="SAM" id="MobiDB-lite"/>
    </source>
</evidence>
<dbReference type="Gene3D" id="2.60.40.10">
    <property type="entry name" value="Immunoglobulins"/>
    <property type="match status" value="1"/>
</dbReference>
<proteinExistence type="predicted"/>